<protein>
    <submittedName>
        <fullName evidence="2">Class A beta-lactamase-related serine hydrolase</fullName>
    </submittedName>
</protein>
<keyword evidence="2" id="KW-0378">Hydrolase</keyword>
<dbReference type="InterPro" id="IPR001466">
    <property type="entry name" value="Beta-lactam-related"/>
</dbReference>
<keyword evidence="3" id="KW-1185">Reference proteome</keyword>
<feature type="domain" description="Beta-lactamase-related" evidence="1">
    <location>
        <begin position="21"/>
        <end position="404"/>
    </location>
</feature>
<dbReference type="Pfam" id="PF00144">
    <property type="entry name" value="Beta-lactamase"/>
    <property type="match status" value="1"/>
</dbReference>
<evidence type="ECO:0000313" key="2">
    <source>
        <dbReference type="EMBL" id="RYB05330.1"/>
    </source>
</evidence>
<proteinExistence type="predicted"/>
<dbReference type="Proteomes" id="UP000289411">
    <property type="component" value="Unassembled WGS sequence"/>
</dbReference>
<comment type="caution">
    <text evidence="2">The sequence shown here is derived from an EMBL/GenBank/DDBJ whole genome shotgun (WGS) entry which is preliminary data.</text>
</comment>
<reference evidence="2 3" key="1">
    <citation type="submission" date="2018-09" db="EMBL/GenBank/DDBJ databases">
        <authorList>
            <person name="Grouzdev D.S."/>
            <person name="Krutkina M.S."/>
        </authorList>
    </citation>
    <scope>NUCLEOTIDE SEQUENCE [LARGE SCALE GENOMIC DNA]</scope>
    <source>
        <strain evidence="2 3">RmlP001</strain>
    </source>
</reference>
<dbReference type="SUPFAM" id="SSF56601">
    <property type="entry name" value="beta-lactamase/transpeptidase-like"/>
    <property type="match status" value="1"/>
</dbReference>
<dbReference type="OrthoDB" id="9808046at2"/>
<evidence type="ECO:0000259" key="1">
    <source>
        <dbReference type="Pfam" id="PF00144"/>
    </source>
</evidence>
<dbReference type="AlphaFoldDB" id="A0A4Q2RCS9"/>
<evidence type="ECO:0000313" key="3">
    <source>
        <dbReference type="Proteomes" id="UP000289411"/>
    </source>
</evidence>
<dbReference type="RefSeq" id="WP_129219082.1">
    <property type="nucleotide sequence ID" value="NZ_QYBC01000007.1"/>
</dbReference>
<dbReference type="GO" id="GO:0016787">
    <property type="term" value="F:hydrolase activity"/>
    <property type="evidence" value="ECO:0007669"/>
    <property type="project" value="UniProtKB-KW"/>
</dbReference>
<sequence>MTIAIGDAGSVGVDAGRLGRIDALMQGYVDRGIYAGIVTMVARRGTVVQAGTYGWSDREAGTPMAADTIFRLYSMTKPVVCTALMTLVEEGRLTLVDPVAKHIPAFAGVKVRSDDGSLVDPARPMTVGDLMAHTSGLTYHFLGDSPVSKMYDDALILRADVPLAEAIDDLARFPLAAHPGSRWIYSLGIDVAARLVEVVAGKPLGEVLGERLFEPLGMADTGFGVAQGGRGRLAAMYGRPDLLRPGVTSPDALAAWARGEDQRVDVSGTYPVDRPEAFQRGGHGLFGTAGDYFRFAQMLCNGGTYEGRRIIGRKTLELMHANRIPAALLPLEIGGLPLPGYGFGLGSRVLLDVAASAAPGSAGEFGWAGAAKTHFWVDPKEEVVALFMAQSLMSFDLPELAMRAAVYQALD</sequence>
<dbReference type="PANTHER" id="PTHR43283">
    <property type="entry name" value="BETA-LACTAMASE-RELATED"/>
    <property type="match status" value="1"/>
</dbReference>
<dbReference type="InterPro" id="IPR012338">
    <property type="entry name" value="Beta-lactam/transpept-like"/>
</dbReference>
<dbReference type="EMBL" id="QYBC01000007">
    <property type="protein sequence ID" value="RYB05330.1"/>
    <property type="molecule type" value="Genomic_DNA"/>
</dbReference>
<dbReference type="InterPro" id="IPR050789">
    <property type="entry name" value="Diverse_Enzym_Activities"/>
</dbReference>
<accession>A0A4Q2RCS9</accession>
<dbReference type="Gene3D" id="3.40.710.10">
    <property type="entry name" value="DD-peptidase/beta-lactamase superfamily"/>
    <property type="match status" value="1"/>
</dbReference>
<name>A0A4Q2RCS9_9HYPH</name>
<reference evidence="2 3" key="2">
    <citation type="submission" date="2019-02" db="EMBL/GenBank/DDBJ databases">
        <title>'Lichenibacterium ramalinii' gen. nov. sp. nov., 'Lichenibacterium minor' gen. nov. sp. nov.</title>
        <authorList>
            <person name="Pankratov T."/>
        </authorList>
    </citation>
    <scope>NUCLEOTIDE SEQUENCE [LARGE SCALE GENOMIC DNA]</scope>
    <source>
        <strain evidence="2 3">RmlP001</strain>
    </source>
</reference>
<organism evidence="2 3">
    <name type="scientific">Lichenibacterium ramalinae</name>
    <dbReference type="NCBI Taxonomy" id="2316527"/>
    <lineage>
        <taxon>Bacteria</taxon>
        <taxon>Pseudomonadati</taxon>
        <taxon>Pseudomonadota</taxon>
        <taxon>Alphaproteobacteria</taxon>
        <taxon>Hyphomicrobiales</taxon>
        <taxon>Lichenihabitantaceae</taxon>
        <taxon>Lichenibacterium</taxon>
    </lineage>
</organism>
<gene>
    <name evidence="2" type="ORF">D3272_10325</name>
</gene>
<dbReference type="PANTHER" id="PTHR43283:SF3">
    <property type="entry name" value="BETA-LACTAMASE FAMILY PROTEIN (AFU_ORTHOLOGUE AFUA_5G07500)"/>
    <property type="match status" value="1"/>
</dbReference>